<dbReference type="Gene3D" id="3.40.50.2000">
    <property type="entry name" value="Glycogen Phosphorylase B"/>
    <property type="match status" value="1"/>
</dbReference>
<dbReference type="InterPro" id="IPR055050">
    <property type="entry name" value="WsaF_C"/>
</dbReference>
<gene>
    <name evidence="3" type="ORF">ACFQS9_12805</name>
</gene>
<name>A0ABW2RY18_9NOCA</name>
<dbReference type="SUPFAM" id="SSF53756">
    <property type="entry name" value="UDP-Glycosyltransferase/glycogen phosphorylase"/>
    <property type="match status" value="1"/>
</dbReference>
<sequence length="327" mass="35959">MVEALEEAGHRCVVHLYDRHGSPVDFHAKVIREHWPTMKARIIDARGQFDPADAYVATSWQSAHVIGKQVSAPGRRLYFVQDYEPYFYPRGSEYALADDTYRFGFRTIALGGMVAEMLRSAHGIQVDRIPFGTDLSVYRLTNHGSRSGVVFYAKPRIARRGYSLAMAALGEFNQRHPDQEIHLFGDPHVRPPFPARVHGTVSSGALAELYNKCVAGIAISFTNISLVPYEMLACGAIPVVNEDAFARAELGNPAVRWAAATPSALAHELSAAVATSDVAAAAERAASAAESLDWGEAKKAFVRIVENEIFRDGDESTRSANRQEDRL</sequence>
<dbReference type="Pfam" id="PF22772">
    <property type="entry name" value="WsaF_C"/>
    <property type="match status" value="1"/>
</dbReference>
<dbReference type="RefSeq" id="WP_378405164.1">
    <property type="nucleotide sequence ID" value="NZ_JBHTCS010000014.1"/>
</dbReference>
<accession>A0ABW2RY18</accession>
<feature type="domain" description="WsaF C-terminal" evidence="2">
    <location>
        <begin position="149"/>
        <end position="269"/>
    </location>
</feature>
<organism evidence="3 4">
    <name type="scientific">Rhodococcus daqingensis</name>
    <dbReference type="NCBI Taxonomy" id="2479363"/>
    <lineage>
        <taxon>Bacteria</taxon>
        <taxon>Bacillati</taxon>
        <taxon>Actinomycetota</taxon>
        <taxon>Actinomycetes</taxon>
        <taxon>Mycobacteriales</taxon>
        <taxon>Nocardiaceae</taxon>
        <taxon>Rhodococcus</taxon>
    </lineage>
</organism>
<protein>
    <submittedName>
        <fullName evidence="3">Uncharacterized protein</fullName>
    </submittedName>
</protein>
<evidence type="ECO:0000259" key="2">
    <source>
        <dbReference type="Pfam" id="PF22772"/>
    </source>
</evidence>
<dbReference type="InterPro" id="IPR048510">
    <property type="entry name" value="WsaF_N"/>
</dbReference>
<dbReference type="Gene3D" id="3.40.50.11090">
    <property type="match status" value="1"/>
</dbReference>
<reference evidence="4" key="1">
    <citation type="journal article" date="2019" name="Int. J. Syst. Evol. Microbiol.">
        <title>The Global Catalogue of Microorganisms (GCM) 10K type strain sequencing project: providing services to taxonomists for standard genome sequencing and annotation.</title>
        <authorList>
            <consortium name="The Broad Institute Genomics Platform"/>
            <consortium name="The Broad Institute Genome Sequencing Center for Infectious Disease"/>
            <person name="Wu L."/>
            <person name="Ma J."/>
        </authorList>
    </citation>
    <scope>NUCLEOTIDE SEQUENCE [LARGE SCALE GENOMIC DNA]</scope>
    <source>
        <strain evidence="4">ICMP 19430</strain>
    </source>
</reference>
<dbReference type="EMBL" id="JBHTCS010000014">
    <property type="protein sequence ID" value="MFC7448770.1"/>
    <property type="molecule type" value="Genomic_DNA"/>
</dbReference>
<dbReference type="Pfam" id="PF21374">
    <property type="entry name" value="WsaF_N"/>
    <property type="match status" value="1"/>
</dbReference>
<comment type="caution">
    <text evidence="3">The sequence shown here is derived from an EMBL/GenBank/DDBJ whole genome shotgun (WGS) entry which is preliminary data.</text>
</comment>
<proteinExistence type="predicted"/>
<dbReference type="Proteomes" id="UP001596484">
    <property type="component" value="Unassembled WGS sequence"/>
</dbReference>
<evidence type="ECO:0000313" key="3">
    <source>
        <dbReference type="EMBL" id="MFC7448770.1"/>
    </source>
</evidence>
<evidence type="ECO:0000313" key="4">
    <source>
        <dbReference type="Proteomes" id="UP001596484"/>
    </source>
</evidence>
<keyword evidence="4" id="KW-1185">Reference proteome</keyword>
<feature type="domain" description="WsaF N-terminal" evidence="1">
    <location>
        <begin position="51"/>
        <end position="110"/>
    </location>
</feature>
<evidence type="ECO:0000259" key="1">
    <source>
        <dbReference type="Pfam" id="PF21374"/>
    </source>
</evidence>